<name>A0ABW1H314_9ACTN</name>
<organism evidence="2 3">
    <name type="scientific">Micromonospora vulcania</name>
    <dbReference type="NCBI Taxonomy" id="1441873"/>
    <lineage>
        <taxon>Bacteria</taxon>
        <taxon>Bacillati</taxon>
        <taxon>Actinomycetota</taxon>
        <taxon>Actinomycetes</taxon>
        <taxon>Micromonosporales</taxon>
        <taxon>Micromonosporaceae</taxon>
        <taxon>Micromonospora</taxon>
    </lineage>
</organism>
<protein>
    <submittedName>
        <fullName evidence="2">Uncharacterized protein</fullName>
    </submittedName>
</protein>
<evidence type="ECO:0000256" key="1">
    <source>
        <dbReference type="SAM" id="MobiDB-lite"/>
    </source>
</evidence>
<proteinExistence type="predicted"/>
<comment type="caution">
    <text evidence="2">The sequence shown here is derived from an EMBL/GenBank/DDBJ whole genome shotgun (WGS) entry which is preliminary data.</text>
</comment>
<sequence>MLVFCSHFLSRSRWASPGRRLPQGFVVARSPTLRSTAVAPGVTGPSRRPTGTTRSPSRSGPATGRPGLDDIDNHLADLQRFAAKKARKRDQRQCPLKNVRLLSGLMAKGETAPDRSGPEIIDVDHDQCNNRLQQTVLR</sequence>
<accession>A0ABW1H314</accession>
<keyword evidence="3" id="KW-1185">Reference proteome</keyword>
<dbReference type="Proteomes" id="UP001596226">
    <property type="component" value="Unassembled WGS sequence"/>
</dbReference>
<dbReference type="EMBL" id="JBHSQS010000006">
    <property type="protein sequence ID" value="MFC5924014.1"/>
    <property type="molecule type" value="Genomic_DNA"/>
</dbReference>
<evidence type="ECO:0000313" key="2">
    <source>
        <dbReference type="EMBL" id="MFC5924014.1"/>
    </source>
</evidence>
<gene>
    <name evidence="2" type="ORF">ACFQGL_11745</name>
</gene>
<feature type="compositionally biased region" description="Low complexity" evidence="1">
    <location>
        <begin position="40"/>
        <end position="60"/>
    </location>
</feature>
<reference evidence="3" key="1">
    <citation type="journal article" date="2019" name="Int. J. Syst. Evol. Microbiol.">
        <title>The Global Catalogue of Microorganisms (GCM) 10K type strain sequencing project: providing services to taxonomists for standard genome sequencing and annotation.</title>
        <authorList>
            <consortium name="The Broad Institute Genomics Platform"/>
            <consortium name="The Broad Institute Genome Sequencing Center for Infectious Disease"/>
            <person name="Wu L."/>
            <person name="Ma J."/>
        </authorList>
    </citation>
    <scope>NUCLEOTIDE SEQUENCE [LARGE SCALE GENOMIC DNA]</scope>
    <source>
        <strain evidence="3">CGMCC 4.7144</strain>
    </source>
</reference>
<feature type="region of interest" description="Disordered" evidence="1">
    <location>
        <begin position="32"/>
        <end position="72"/>
    </location>
</feature>
<evidence type="ECO:0000313" key="3">
    <source>
        <dbReference type="Proteomes" id="UP001596226"/>
    </source>
</evidence>